<evidence type="ECO:0000256" key="6">
    <source>
        <dbReference type="ARBA" id="ARBA00022801"/>
    </source>
</evidence>
<dbReference type="GO" id="GO:0004523">
    <property type="term" value="F:RNA-DNA hybrid ribonuclease activity"/>
    <property type="evidence" value="ECO:0007669"/>
    <property type="project" value="InterPro"/>
</dbReference>
<comment type="caution">
    <text evidence="11">The sequence shown here is derived from an EMBL/GenBank/DDBJ whole genome shotgun (WGS) entry which is preliminary data.</text>
</comment>
<keyword evidence="1" id="KW-0808">Transferase</keyword>
<gene>
    <name evidence="11" type="primary">Ervk8_1</name>
    <name evidence="11" type="ORF">OENOEN_R15199</name>
</gene>
<name>A0A7L1ENB6_OENON</name>
<evidence type="ECO:0000259" key="10">
    <source>
        <dbReference type="PROSITE" id="PS50879"/>
    </source>
</evidence>
<dbReference type="SUPFAM" id="SSF53098">
    <property type="entry name" value="Ribonuclease H-like"/>
    <property type="match status" value="1"/>
</dbReference>
<dbReference type="Proteomes" id="UP000565754">
    <property type="component" value="Unassembled WGS sequence"/>
</dbReference>
<keyword evidence="5" id="KW-0255">Endonuclease</keyword>
<keyword evidence="3" id="KW-0540">Nuclease</keyword>
<dbReference type="Gene3D" id="1.10.10.200">
    <property type="match status" value="1"/>
</dbReference>
<evidence type="ECO:0000256" key="7">
    <source>
        <dbReference type="ARBA" id="ARBA00022918"/>
    </source>
</evidence>
<protein>
    <submittedName>
        <fullName evidence="11">POK8 protein</fullName>
    </submittedName>
</protein>
<keyword evidence="8" id="KW-0862">Zinc</keyword>
<dbReference type="InterPro" id="IPR012337">
    <property type="entry name" value="RNaseH-like_sf"/>
</dbReference>
<keyword evidence="2" id="KW-0548">Nucleotidyltransferase</keyword>
<dbReference type="AlphaFoldDB" id="A0A7L1ENB6"/>
<dbReference type="Pfam" id="PF02022">
    <property type="entry name" value="Integrase_Zn"/>
    <property type="match status" value="1"/>
</dbReference>
<feature type="domain" description="Integrase-type" evidence="9">
    <location>
        <begin position="207"/>
        <end position="244"/>
    </location>
</feature>
<feature type="non-terminal residue" evidence="11">
    <location>
        <position position="1"/>
    </location>
</feature>
<dbReference type="InterPro" id="IPR002156">
    <property type="entry name" value="RNaseH_domain"/>
</dbReference>
<organism evidence="11 12">
    <name type="scientific">Oenanthe oenanthe</name>
    <name type="common">Northern wheatear</name>
    <dbReference type="NCBI Taxonomy" id="279966"/>
    <lineage>
        <taxon>Eukaryota</taxon>
        <taxon>Metazoa</taxon>
        <taxon>Chordata</taxon>
        <taxon>Craniata</taxon>
        <taxon>Vertebrata</taxon>
        <taxon>Euteleostomi</taxon>
        <taxon>Archelosauria</taxon>
        <taxon>Archosauria</taxon>
        <taxon>Dinosauria</taxon>
        <taxon>Saurischia</taxon>
        <taxon>Theropoda</taxon>
        <taxon>Coelurosauria</taxon>
        <taxon>Aves</taxon>
        <taxon>Neognathae</taxon>
        <taxon>Neoaves</taxon>
        <taxon>Telluraves</taxon>
        <taxon>Australaves</taxon>
        <taxon>Passeriformes</taxon>
        <taxon>Muscicapidae</taxon>
        <taxon>Oenanthe</taxon>
    </lineage>
</organism>
<evidence type="ECO:0000313" key="11">
    <source>
        <dbReference type="EMBL" id="NXM90943.1"/>
    </source>
</evidence>
<evidence type="ECO:0000313" key="12">
    <source>
        <dbReference type="Proteomes" id="UP000565754"/>
    </source>
</evidence>
<evidence type="ECO:0000259" key="9">
    <source>
        <dbReference type="PROSITE" id="PS50876"/>
    </source>
</evidence>
<feature type="domain" description="RNase H type-1" evidence="10">
    <location>
        <begin position="66"/>
        <end position="202"/>
    </location>
</feature>
<evidence type="ECO:0000256" key="3">
    <source>
        <dbReference type="ARBA" id="ARBA00022722"/>
    </source>
</evidence>
<dbReference type="GO" id="GO:0035613">
    <property type="term" value="F:RNA stem-loop binding"/>
    <property type="evidence" value="ECO:0007669"/>
    <property type="project" value="TreeGrafter"/>
</dbReference>
<evidence type="ECO:0000256" key="5">
    <source>
        <dbReference type="ARBA" id="ARBA00022759"/>
    </source>
</evidence>
<evidence type="ECO:0000256" key="8">
    <source>
        <dbReference type="PROSITE-ProRule" id="PRU00450"/>
    </source>
</evidence>
<proteinExistence type="predicted"/>
<dbReference type="Gene3D" id="3.30.420.10">
    <property type="entry name" value="Ribonuclease H-like superfamily/Ribonuclease H"/>
    <property type="match status" value="1"/>
</dbReference>
<dbReference type="GO" id="GO:0008270">
    <property type="term" value="F:zinc ion binding"/>
    <property type="evidence" value="ECO:0007669"/>
    <property type="project" value="UniProtKB-KW"/>
</dbReference>
<evidence type="ECO:0000256" key="2">
    <source>
        <dbReference type="ARBA" id="ARBA00022695"/>
    </source>
</evidence>
<reference evidence="11 12" key="1">
    <citation type="submission" date="2019-09" db="EMBL/GenBank/DDBJ databases">
        <title>Bird 10,000 Genomes (B10K) Project - Family phase.</title>
        <authorList>
            <person name="Zhang G."/>
        </authorList>
    </citation>
    <scope>NUCLEOTIDE SEQUENCE [LARGE SCALE GENOMIC DNA]</scope>
    <source>
        <strain evidence="11">B10K-DU-001-74</strain>
        <tissue evidence="11">Muscle</tissue>
    </source>
</reference>
<keyword evidence="8" id="KW-0863">Zinc-finger</keyword>
<dbReference type="PROSITE" id="PS50879">
    <property type="entry name" value="RNASE_H_1"/>
    <property type="match status" value="1"/>
</dbReference>
<sequence>IAADHARIVLPVEREFLERGFVNSVPLQSALLDFTGQIVYHRPSHKLLHMAKTVKLSLRPKHSRVPVQGPAVFTDGSGKTGKAIVTWEDESGWQSLQGHETGSAQIIELKAVTMAFQQFSQVPLNLVTDSAYVADITQCLDWSLLNVVDHAILFRLLKALWCAIQDQVHPYYVLHIRCHTDLPRLLTEGNARAHRLANPAWVALQPDKIAEAQASHGFFHQNAHTLQKQFHLTSNEAHDIVAPC</sequence>
<dbReference type="PANTHER" id="PTHR41694:SF3">
    <property type="entry name" value="RNA-DIRECTED DNA POLYMERASE-RELATED"/>
    <property type="match status" value="1"/>
</dbReference>
<dbReference type="EMBL" id="VXBF01014456">
    <property type="protein sequence ID" value="NXM90943.1"/>
    <property type="molecule type" value="Genomic_DNA"/>
</dbReference>
<evidence type="ECO:0000256" key="4">
    <source>
        <dbReference type="ARBA" id="ARBA00022723"/>
    </source>
</evidence>
<dbReference type="InterPro" id="IPR003308">
    <property type="entry name" value="Integrase_Zn-bd_dom_N"/>
</dbReference>
<feature type="non-terminal residue" evidence="11">
    <location>
        <position position="244"/>
    </location>
</feature>
<evidence type="ECO:0000256" key="1">
    <source>
        <dbReference type="ARBA" id="ARBA00022679"/>
    </source>
</evidence>
<dbReference type="InterPro" id="IPR017856">
    <property type="entry name" value="Integrase-like_N"/>
</dbReference>
<dbReference type="GO" id="GO:0003964">
    <property type="term" value="F:RNA-directed DNA polymerase activity"/>
    <property type="evidence" value="ECO:0007669"/>
    <property type="project" value="UniProtKB-KW"/>
</dbReference>
<dbReference type="SUPFAM" id="SSF46919">
    <property type="entry name" value="N-terminal Zn binding domain of HIV integrase"/>
    <property type="match status" value="1"/>
</dbReference>
<keyword evidence="12" id="KW-1185">Reference proteome</keyword>
<dbReference type="InterPro" id="IPR036397">
    <property type="entry name" value="RNaseH_sf"/>
</dbReference>
<keyword evidence="4" id="KW-0479">Metal-binding</keyword>
<dbReference type="Pfam" id="PF00075">
    <property type="entry name" value="RNase_H"/>
    <property type="match status" value="1"/>
</dbReference>
<keyword evidence="6" id="KW-0378">Hydrolase</keyword>
<accession>A0A7L1ENB6</accession>
<dbReference type="PANTHER" id="PTHR41694">
    <property type="entry name" value="ENDOGENOUS RETROVIRUS GROUP K MEMBER POL PROTEIN"/>
    <property type="match status" value="1"/>
</dbReference>
<keyword evidence="7" id="KW-0695">RNA-directed DNA polymerase</keyword>
<dbReference type="PROSITE" id="PS50876">
    <property type="entry name" value="ZF_INTEGRASE"/>
    <property type="match status" value="1"/>
</dbReference>